<accession>A0ABU6APX3</accession>
<evidence type="ECO:0008006" key="5">
    <source>
        <dbReference type="Google" id="ProtNLM"/>
    </source>
</evidence>
<evidence type="ECO:0000256" key="2">
    <source>
        <dbReference type="SAM" id="Phobius"/>
    </source>
</evidence>
<keyword evidence="2" id="KW-0812">Transmembrane</keyword>
<protein>
    <recommendedName>
        <fullName evidence="5">PH domain-containing protein</fullName>
    </recommendedName>
</protein>
<feature type="compositionally biased region" description="Gly residues" evidence="1">
    <location>
        <begin position="174"/>
        <end position="184"/>
    </location>
</feature>
<dbReference type="RefSeq" id="WP_195077488.1">
    <property type="nucleotide sequence ID" value="NZ_JAYESH010000001.1"/>
</dbReference>
<evidence type="ECO:0000256" key="1">
    <source>
        <dbReference type="SAM" id="MobiDB-lite"/>
    </source>
</evidence>
<dbReference type="EMBL" id="JAYKYQ010000002">
    <property type="protein sequence ID" value="MEB3509426.1"/>
    <property type="molecule type" value="Genomic_DNA"/>
</dbReference>
<keyword evidence="2" id="KW-1133">Transmembrane helix</keyword>
<comment type="caution">
    <text evidence="3">The sequence shown here is derived from an EMBL/GenBank/DDBJ whole genome shotgun (WGS) entry which is preliminary data.</text>
</comment>
<dbReference type="Proteomes" id="UP001348098">
    <property type="component" value="Unassembled WGS sequence"/>
</dbReference>
<reference evidence="3 4" key="1">
    <citation type="submission" date="2023-12" db="EMBL/GenBank/DDBJ databases">
        <title>novel species in genus Nocarida.</title>
        <authorList>
            <person name="Li Z."/>
        </authorList>
    </citation>
    <scope>NUCLEOTIDE SEQUENCE [LARGE SCALE GENOMIC DNA]</scope>
    <source>
        <strain evidence="3 4">CDC186</strain>
    </source>
</reference>
<organism evidence="3 4">
    <name type="scientific">Nocardia implantans</name>
    <dbReference type="NCBI Taxonomy" id="3108168"/>
    <lineage>
        <taxon>Bacteria</taxon>
        <taxon>Bacillati</taxon>
        <taxon>Actinomycetota</taxon>
        <taxon>Actinomycetes</taxon>
        <taxon>Mycobacteriales</taxon>
        <taxon>Nocardiaceae</taxon>
        <taxon>Nocardia</taxon>
    </lineage>
</organism>
<keyword evidence="2" id="KW-0472">Membrane</keyword>
<evidence type="ECO:0000313" key="3">
    <source>
        <dbReference type="EMBL" id="MEB3509426.1"/>
    </source>
</evidence>
<gene>
    <name evidence="3" type="ORF">U3653_05300</name>
</gene>
<feature type="region of interest" description="Disordered" evidence="1">
    <location>
        <begin position="165"/>
        <end position="184"/>
    </location>
</feature>
<keyword evidence="4" id="KW-1185">Reference proteome</keyword>
<proteinExistence type="predicted"/>
<feature type="transmembrane region" description="Helical" evidence="2">
    <location>
        <begin position="60"/>
        <end position="80"/>
    </location>
</feature>
<name>A0ABU6APX3_9NOCA</name>
<evidence type="ECO:0000313" key="4">
    <source>
        <dbReference type="Proteomes" id="UP001348098"/>
    </source>
</evidence>
<sequence>MTTQVIKVFTPVKRVPTMIGKAQNGQKLPFGPYTLPQVAAGVVMMSVSSVFAMTLPVNPAVTFITGLALTILAVFVLGLVPYTGVRMTSRALWLGRLIVYRKPVSASGMPVTSDSSRNTVFVDESVVLLLPDRSDEAMAAAPKSGVRLLEVMSGGGKVTDLWQRLNGNDEDNGNGSGQAPGGRP</sequence>
<feature type="transmembrane region" description="Helical" evidence="2">
    <location>
        <begin position="33"/>
        <end position="54"/>
    </location>
</feature>